<gene>
    <name evidence="1" type="ORF">PHLCEN_2v3530</name>
</gene>
<dbReference type="OrthoDB" id="2570580at2759"/>
<evidence type="ECO:0000313" key="1">
    <source>
        <dbReference type="EMBL" id="PSS06872.1"/>
    </source>
</evidence>
<protein>
    <submittedName>
        <fullName evidence="1">Uncharacterized protein</fullName>
    </submittedName>
</protein>
<dbReference type="Proteomes" id="UP000186601">
    <property type="component" value="Unassembled WGS sequence"/>
</dbReference>
<dbReference type="EMBL" id="MLYV02000351">
    <property type="protein sequence ID" value="PSS06872.1"/>
    <property type="molecule type" value="Genomic_DNA"/>
</dbReference>
<accession>A0A2R6QEW2</accession>
<name>A0A2R6QEW2_9APHY</name>
<proteinExistence type="predicted"/>
<sequence length="347" mass="38720">MSRFEVFVGAPTTQDLKQTNKSPHRWLTVSSTPKPATFFALPPATLEAASLRISRLYENIIFDGLGSEEEKECEEPSRDVERRPDTQGKILFMYCQAAVHSLMHGAATPEQSTLISWPPTGRDVEESHIEGGRDISFLRPTASLSRLRSQFQTQDTQETGSYDYSDASSIGHFPVFHFTLHNLTSLSTLQNKNGRNPVQRFQPNTSSPKLTVLAAVLEIEGPDTIRIKKGTDAGKDVSISKLIIGDDEGMVGKLTAWRDVAERWGGCYPDRDSPSIKRGDVVLFQSSLRLRTQSQFGHLLTASSAFDRHCCLQRQRLGYLRYKQCALAHSLTEPSLQDGDMLPNYAK</sequence>
<organism evidence="1 2">
    <name type="scientific">Hermanssonia centrifuga</name>
    <dbReference type="NCBI Taxonomy" id="98765"/>
    <lineage>
        <taxon>Eukaryota</taxon>
        <taxon>Fungi</taxon>
        <taxon>Dikarya</taxon>
        <taxon>Basidiomycota</taxon>
        <taxon>Agaricomycotina</taxon>
        <taxon>Agaricomycetes</taxon>
        <taxon>Polyporales</taxon>
        <taxon>Meruliaceae</taxon>
        <taxon>Hermanssonia</taxon>
    </lineage>
</organism>
<dbReference type="STRING" id="98765.A0A2R6QEW2"/>
<dbReference type="AlphaFoldDB" id="A0A2R6QEW2"/>
<reference evidence="1 2" key="1">
    <citation type="submission" date="2018-02" db="EMBL/GenBank/DDBJ databases">
        <title>Genome sequence of the basidiomycete white-rot fungus Phlebia centrifuga.</title>
        <authorList>
            <person name="Granchi Z."/>
            <person name="Peng M."/>
            <person name="de Vries R.P."/>
            <person name="Hilden K."/>
            <person name="Makela M.R."/>
            <person name="Grigoriev I."/>
            <person name="Riley R."/>
        </authorList>
    </citation>
    <scope>NUCLEOTIDE SEQUENCE [LARGE SCALE GENOMIC DNA]</scope>
    <source>
        <strain evidence="1 2">FBCC195</strain>
    </source>
</reference>
<comment type="caution">
    <text evidence="1">The sequence shown here is derived from an EMBL/GenBank/DDBJ whole genome shotgun (WGS) entry which is preliminary data.</text>
</comment>
<keyword evidence="2" id="KW-1185">Reference proteome</keyword>
<evidence type="ECO:0000313" key="2">
    <source>
        <dbReference type="Proteomes" id="UP000186601"/>
    </source>
</evidence>